<dbReference type="AlphaFoldDB" id="A0A7W7T7Y9"/>
<dbReference type="GO" id="GO:0016616">
    <property type="term" value="F:oxidoreductase activity, acting on the CH-OH group of donors, NAD or NADP as acceptor"/>
    <property type="evidence" value="ECO:0007669"/>
    <property type="project" value="UniProtKB-ARBA"/>
</dbReference>
<dbReference type="PRINTS" id="PR00081">
    <property type="entry name" value="GDHRDH"/>
</dbReference>
<dbReference type="FunFam" id="3.40.50.720:FF:000047">
    <property type="entry name" value="NADP-dependent L-serine/L-allo-threonine dehydrogenase"/>
    <property type="match status" value="1"/>
</dbReference>
<dbReference type="PANTHER" id="PTHR44196">
    <property type="entry name" value="DEHYDROGENASE/REDUCTASE SDR FAMILY MEMBER 7B"/>
    <property type="match status" value="1"/>
</dbReference>
<gene>
    <name evidence="5" type="ORF">F4559_005608</name>
</gene>
<comment type="caution">
    <text evidence="5">The sequence shown here is derived from an EMBL/GenBank/DDBJ whole genome shotgun (WGS) entry which is preliminary data.</text>
</comment>
<protein>
    <submittedName>
        <fullName evidence="5">NADP-dependent 3-hydroxy acid dehydrogenase YdfG</fullName>
    </submittedName>
</protein>
<dbReference type="Pfam" id="PF00106">
    <property type="entry name" value="adh_short"/>
    <property type="match status" value="1"/>
</dbReference>
<dbReference type="PRINTS" id="PR00080">
    <property type="entry name" value="SDRFAMILY"/>
</dbReference>
<dbReference type="SUPFAM" id="SSF51735">
    <property type="entry name" value="NAD(P)-binding Rossmann-fold domains"/>
    <property type="match status" value="1"/>
</dbReference>
<dbReference type="InterPro" id="IPR002347">
    <property type="entry name" value="SDR_fam"/>
</dbReference>
<evidence type="ECO:0000256" key="2">
    <source>
        <dbReference type="ARBA" id="ARBA00023002"/>
    </source>
</evidence>
<dbReference type="Proteomes" id="UP000542674">
    <property type="component" value="Unassembled WGS sequence"/>
</dbReference>
<dbReference type="GO" id="GO:0016020">
    <property type="term" value="C:membrane"/>
    <property type="evidence" value="ECO:0007669"/>
    <property type="project" value="TreeGrafter"/>
</dbReference>
<sequence>MTYDLTDRTAVVTGASSGIGAETARTLARAGARVALLARRAERVAELADEITAEGGQAVAVAADVTDDLAVAVDRVHDAFGRVDLVVANAGVMLPNPIADGRVDQWRRMLDTNVLGLLATVRAFTDDLVAAGAEGRRSDLVTVSSIGSYLVLPDYAVYCATKAAVTHLAANLRTEFGPRGVRVTNVEPGLVETELGDHMDNPRIKADLAAWREAAPPLSPVAIADVIAYTTSRCREFNVRQVVVLPTAQV</sequence>
<keyword evidence="2" id="KW-0560">Oxidoreductase</keyword>
<feature type="domain" description="Ketoreductase" evidence="4">
    <location>
        <begin position="8"/>
        <end position="214"/>
    </location>
</feature>
<comment type="similarity">
    <text evidence="1 3">Belongs to the short-chain dehydrogenases/reductases (SDR) family.</text>
</comment>
<evidence type="ECO:0000256" key="3">
    <source>
        <dbReference type="RuleBase" id="RU000363"/>
    </source>
</evidence>
<dbReference type="PROSITE" id="PS00061">
    <property type="entry name" value="ADH_SHORT"/>
    <property type="match status" value="1"/>
</dbReference>
<proteinExistence type="inferred from homology"/>
<evidence type="ECO:0000313" key="5">
    <source>
        <dbReference type="EMBL" id="MBB4968249.1"/>
    </source>
</evidence>
<dbReference type="Gene3D" id="3.40.50.720">
    <property type="entry name" value="NAD(P)-binding Rossmann-like Domain"/>
    <property type="match status" value="1"/>
</dbReference>
<evidence type="ECO:0000256" key="1">
    <source>
        <dbReference type="ARBA" id="ARBA00006484"/>
    </source>
</evidence>
<evidence type="ECO:0000259" key="4">
    <source>
        <dbReference type="SMART" id="SM00822"/>
    </source>
</evidence>
<dbReference type="PANTHER" id="PTHR44196:SF1">
    <property type="entry name" value="DEHYDROGENASE_REDUCTASE SDR FAMILY MEMBER 7B"/>
    <property type="match status" value="1"/>
</dbReference>
<dbReference type="RefSeq" id="WP_184673627.1">
    <property type="nucleotide sequence ID" value="NZ_BAABAI010000028.1"/>
</dbReference>
<keyword evidence="6" id="KW-1185">Reference proteome</keyword>
<reference evidence="5 6" key="1">
    <citation type="submission" date="2020-08" db="EMBL/GenBank/DDBJ databases">
        <title>Sequencing the genomes of 1000 actinobacteria strains.</title>
        <authorList>
            <person name="Klenk H.-P."/>
        </authorList>
    </citation>
    <scope>NUCLEOTIDE SEQUENCE [LARGE SCALE GENOMIC DNA]</scope>
    <source>
        <strain evidence="5 6">DSM 45084</strain>
    </source>
</reference>
<dbReference type="InterPro" id="IPR036291">
    <property type="entry name" value="NAD(P)-bd_dom_sf"/>
</dbReference>
<dbReference type="InterPro" id="IPR020904">
    <property type="entry name" value="Sc_DH/Rdtase_CS"/>
</dbReference>
<organism evidence="5 6">
    <name type="scientific">Saccharothrix violaceirubra</name>
    <dbReference type="NCBI Taxonomy" id="413306"/>
    <lineage>
        <taxon>Bacteria</taxon>
        <taxon>Bacillati</taxon>
        <taxon>Actinomycetota</taxon>
        <taxon>Actinomycetes</taxon>
        <taxon>Pseudonocardiales</taxon>
        <taxon>Pseudonocardiaceae</taxon>
        <taxon>Saccharothrix</taxon>
    </lineage>
</organism>
<name>A0A7W7T7Y9_9PSEU</name>
<accession>A0A7W7T7Y9</accession>
<dbReference type="InterPro" id="IPR057326">
    <property type="entry name" value="KR_dom"/>
</dbReference>
<evidence type="ECO:0000313" key="6">
    <source>
        <dbReference type="Proteomes" id="UP000542674"/>
    </source>
</evidence>
<dbReference type="EMBL" id="JACHJS010000001">
    <property type="protein sequence ID" value="MBB4968249.1"/>
    <property type="molecule type" value="Genomic_DNA"/>
</dbReference>
<dbReference type="SMART" id="SM00822">
    <property type="entry name" value="PKS_KR"/>
    <property type="match status" value="1"/>
</dbReference>